<dbReference type="InterPro" id="IPR005119">
    <property type="entry name" value="LysR_subst-bd"/>
</dbReference>
<proteinExistence type="inferred from homology"/>
<accession>A0ABW0IJD6</accession>
<dbReference type="PANTHER" id="PTHR30126:SF39">
    <property type="entry name" value="HTH-TYPE TRANSCRIPTIONAL REGULATOR CYSL"/>
    <property type="match status" value="1"/>
</dbReference>
<dbReference type="SUPFAM" id="SSF53850">
    <property type="entry name" value="Periplasmic binding protein-like II"/>
    <property type="match status" value="1"/>
</dbReference>
<dbReference type="Gene3D" id="1.10.10.10">
    <property type="entry name" value="Winged helix-like DNA-binding domain superfamily/Winged helix DNA-binding domain"/>
    <property type="match status" value="1"/>
</dbReference>
<protein>
    <submittedName>
        <fullName evidence="6">LysR substrate-binding domain-containing protein</fullName>
    </submittedName>
</protein>
<reference evidence="7" key="1">
    <citation type="journal article" date="2019" name="Int. J. Syst. Evol. Microbiol.">
        <title>The Global Catalogue of Microorganisms (GCM) 10K type strain sequencing project: providing services to taxonomists for standard genome sequencing and annotation.</title>
        <authorList>
            <consortium name="The Broad Institute Genomics Platform"/>
            <consortium name="The Broad Institute Genome Sequencing Center for Infectious Disease"/>
            <person name="Wu L."/>
            <person name="Ma J."/>
        </authorList>
    </citation>
    <scope>NUCLEOTIDE SEQUENCE [LARGE SCALE GENOMIC DNA]</scope>
    <source>
        <strain evidence="7">CCUG 55250</strain>
    </source>
</reference>
<evidence type="ECO:0000313" key="6">
    <source>
        <dbReference type="EMBL" id="MFC5411232.1"/>
    </source>
</evidence>
<keyword evidence="7" id="KW-1185">Reference proteome</keyword>
<evidence type="ECO:0000256" key="2">
    <source>
        <dbReference type="ARBA" id="ARBA00023015"/>
    </source>
</evidence>
<feature type="domain" description="HTH lysR-type" evidence="5">
    <location>
        <begin position="1"/>
        <end position="58"/>
    </location>
</feature>
<evidence type="ECO:0000256" key="1">
    <source>
        <dbReference type="ARBA" id="ARBA00009437"/>
    </source>
</evidence>
<keyword evidence="2" id="KW-0805">Transcription regulation</keyword>
<keyword evidence="3" id="KW-0238">DNA-binding</keyword>
<evidence type="ECO:0000259" key="5">
    <source>
        <dbReference type="PROSITE" id="PS50931"/>
    </source>
</evidence>
<name>A0ABW0IJD6_9BACT</name>
<dbReference type="Pfam" id="PF00126">
    <property type="entry name" value="HTH_1"/>
    <property type="match status" value="1"/>
</dbReference>
<dbReference type="Pfam" id="PF03466">
    <property type="entry name" value="LysR_substrate"/>
    <property type="match status" value="1"/>
</dbReference>
<comment type="similarity">
    <text evidence="1">Belongs to the LysR transcriptional regulatory family.</text>
</comment>
<dbReference type="RefSeq" id="WP_379847892.1">
    <property type="nucleotide sequence ID" value="NZ_JBHSMA010000005.1"/>
</dbReference>
<dbReference type="Gene3D" id="3.40.190.290">
    <property type="match status" value="1"/>
</dbReference>
<dbReference type="Proteomes" id="UP001596106">
    <property type="component" value="Unassembled WGS sequence"/>
</dbReference>
<evidence type="ECO:0000256" key="3">
    <source>
        <dbReference type="ARBA" id="ARBA00023125"/>
    </source>
</evidence>
<dbReference type="InterPro" id="IPR036388">
    <property type="entry name" value="WH-like_DNA-bd_sf"/>
</dbReference>
<comment type="caution">
    <text evidence="6">The sequence shown here is derived from an EMBL/GenBank/DDBJ whole genome shotgun (WGS) entry which is preliminary data.</text>
</comment>
<gene>
    <name evidence="6" type="ORF">ACFPMF_18060</name>
</gene>
<dbReference type="PRINTS" id="PR00039">
    <property type="entry name" value="HTHLYSR"/>
</dbReference>
<evidence type="ECO:0000256" key="4">
    <source>
        <dbReference type="ARBA" id="ARBA00023163"/>
    </source>
</evidence>
<sequence>MEDFRLRVFYSVARHHSFTKASAELFITQPAVTKHIKALEDMLGLRLFDRKGNSIVLTPPGEVLFRYAGQIFELYQEALFELNTFKSQLKGSLRLGASTTIAQYLISPLLASYYERYPTIQLSLLTGNTEMIENAVFSKEIDLGIVEGKKHHAGLKYHDFLEDELVAVVHTSSRYSRLKEITLDELYTIPMVLRERGSGTLEVLETALQARGIKPGNLMVIMNLGSTESIKSFLEHANCLSILSSRAIEKEVRSGQLKVVAIKDFRLPRAFSFVHLQGLPEGLAAGFMTYARRYYTP</sequence>
<dbReference type="InterPro" id="IPR036390">
    <property type="entry name" value="WH_DNA-bd_sf"/>
</dbReference>
<dbReference type="PROSITE" id="PS50931">
    <property type="entry name" value="HTH_LYSR"/>
    <property type="match status" value="1"/>
</dbReference>
<keyword evidence="4" id="KW-0804">Transcription</keyword>
<organism evidence="6 7">
    <name type="scientific">Larkinella bovis</name>
    <dbReference type="NCBI Taxonomy" id="683041"/>
    <lineage>
        <taxon>Bacteria</taxon>
        <taxon>Pseudomonadati</taxon>
        <taxon>Bacteroidota</taxon>
        <taxon>Cytophagia</taxon>
        <taxon>Cytophagales</taxon>
        <taxon>Spirosomataceae</taxon>
        <taxon>Larkinella</taxon>
    </lineage>
</organism>
<evidence type="ECO:0000313" key="7">
    <source>
        <dbReference type="Proteomes" id="UP001596106"/>
    </source>
</evidence>
<dbReference type="EMBL" id="JBHSMA010000005">
    <property type="protein sequence ID" value="MFC5411232.1"/>
    <property type="molecule type" value="Genomic_DNA"/>
</dbReference>
<dbReference type="PANTHER" id="PTHR30126">
    <property type="entry name" value="HTH-TYPE TRANSCRIPTIONAL REGULATOR"/>
    <property type="match status" value="1"/>
</dbReference>
<dbReference type="CDD" id="cd08420">
    <property type="entry name" value="PBP2_CysL_like"/>
    <property type="match status" value="1"/>
</dbReference>
<dbReference type="InterPro" id="IPR000847">
    <property type="entry name" value="LysR_HTH_N"/>
</dbReference>
<dbReference type="SUPFAM" id="SSF46785">
    <property type="entry name" value="Winged helix' DNA-binding domain"/>
    <property type="match status" value="1"/>
</dbReference>